<feature type="region of interest" description="Disordered" evidence="8">
    <location>
        <begin position="1611"/>
        <end position="1632"/>
    </location>
</feature>
<dbReference type="CDD" id="cd05931">
    <property type="entry name" value="FAAL"/>
    <property type="match status" value="1"/>
</dbReference>
<organism evidence="10 11">
    <name type="scientific">Pseudomonas nitroreducens</name>
    <dbReference type="NCBI Taxonomy" id="46680"/>
    <lineage>
        <taxon>Bacteria</taxon>
        <taxon>Pseudomonadati</taxon>
        <taxon>Pseudomonadota</taxon>
        <taxon>Gammaproteobacteria</taxon>
        <taxon>Pseudomonadales</taxon>
        <taxon>Pseudomonadaceae</taxon>
        <taxon>Pseudomonas</taxon>
    </lineage>
</organism>
<proteinExistence type="inferred from homology"/>
<dbReference type="Gene3D" id="3.40.50.12780">
    <property type="entry name" value="N-terminal domain of ligase-like"/>
    <property type="match status" value="2"/>
</dbReference>
<evidence type="ECO:0000256" key="7">
    <source>
        <dbReference type="ARBA" id="ARBA00023098"/>
    </source>
</evidence>
<dbReference type="eggNOG" id="COG0318">
    <property type="taxonomic scope" value="Bacteria"/>
</dbReference>
<dbReference type="SUPFAM" id="SSF52777">
    <property type="entry name" value="CoA-dependent acyltransferases"/>
    <property type="match status" value="8"/>
</dbReference>
<dbReference type="EMBL" id="NJBA01000005">
    <property type="protein sequence ID" value="OWP49929.1"/>
    <property type="molecule type" value="Genomic_DNA"/>
</dbReference>
<feature type="domain" description="Carrier" evidence="9">
    <location>
        <begin position="581"/>
        <end position="656"/>
    </location>
</feature>
<dbReference type="NCBIfam" id="NF004282">
    <property type="entry name" value="PRK05691.1"/>
    <property type="match status" value="4"/>
</dbReference>
<dbReference type="GO" id="GO:0071766">
    <property type="term" value="P:Actinobacterium-type cell wall biogenesis"/>
    <property type="evidence" value="ECO:0007669"/>
    <property type="project" value="UniProtKB-ARBA"/>
</dbReference>
<dbReference type="GO" id="GO:0031177">
    <property type="term" value="F:phosphopantetheine binding"/>
    <property type="evidence" value="ECO:0007669"/>
    <property type="project" value="InterPro"/>
</dbReference>
<dbReference type="Gene3D" id="3.40.50.980">
    <property type="match status" value="4"/>
</dbReference>
<dbReference type="InterPro" id="IPR009081">
    <property type="entry name" value="PP-bd_ACP"/>
</dbReference>
<dbReference type="eggNOG" id="COG1020">
    <property type="taxonomic scope" value="Bacteria"/>
</dbReference>
<dbReference type="FunFam" id="2.30.38.10:FF:000001">
    <property type="entry name" value="Non-ribosomal peptide synthetase PvdI"/>
    <property type="match status" value="2"/>
</dbReference>
<evidence type="ECO:0000256" key="8">
    <source>
        <dbReference type="SAM" id="MobiDB-lite"/>
    </source>
</evidence>
<dbReference type="Gene3D" id="3.30.559.10">
    <property type="entry name" value="Chloramphenicol acetyltransferase-like domain"/>
    <property type="match status" value="4"/>
</dbReference>
<dbReference type="InterPro" id="IPR020845">
    <property type="entry name" value="AMP-binding_CS"/>
</dbReference>
<keyword evidence="7" id="KW-0443">Lipid metabolism</keyword>
<dbReference type="GO" id="GO:0047527">
    <property type="term" value="F:2,3-dihydroxybenzoate-serine ligase activity"/>
    <property type="evidence" value="ECO:0007669"/>
    <property type="project" value="TreeGrafter"/>
</dbReference>
<keyword evidence="6" id="KW-0276">Fatty acid metabolism</keyword>
<dbReference type="NCBIfam" id="TIGR01720">
    <property type="entry name" value="NRPS-para261"/>
    <property type="match status" value="1"/>
</dbReference>
<dbReference type="InterPro" id="IPR036736">
    <property type="entry name" value="ACP-like_sf"/>
</dbReference>
<dbReference type="RefSeq" id="WP_088418648.1">
    <property type="nucleotide sequence ID" value="NZ_NJBA01000005.1"/>
</dbReference>
<comment type="cofactor">
    <cofactor evidence="1">
        <name>pantetheine 4'-phosphate</name>
        <dbReference type="ChEBI" id="CHEBI:47942"/>
    </cofactor>
</comment>
<dbReference type="CDD" id="cd19534">
    <property type="entry name" value="E_NRPS"/>
    <property type="match status" value="1"/>
</dbReference>
<dbReference type="Pfam" id="PF13193">
    <property type="entry name" value="AMP-binding_C"/>
    <property type="match status" value="2"/>
</dbReference>
<dbReference type="PROSITE" id="PS00012">
    <property type="entry name" value="PHOSPHOPANTETHEINE"/>
    <property type="match status" value="2"/>
</dbReference>
<dbReference type="InterPro" id="IPR025110">
    <property type="entry name" value="AMP-bd_C"/>
</dbReference>
<evidence type="ECO:0000313" key="11">
    <source>
        <dbReference type="Proteomes" id="UP000198145"/>
    </source>
</evidence>
<dbReference type="FunFam" id="3.40.50.12780:FF:000012">
    <property type="entry name" value="Non-ribosomal peptide synthetase"/>
    <property type="match status" value="1"/>
</dbReference>
<dbReference type="GO" id="GO:0006631">
    <property type="term" value="P:fatty acid metabolic process"/>
    <property type="evidence" value="ECO:0007669"/>
    <property type="project" value="UniProtKB-KW"/>
</dbReference>
<gene>
    <name evidence="10" type="ORF">CEG18_15940</name>
</gene>
<dbReference type="Gene3D" id="1.10.1200.10">
    <property type="entry name" value="ACP-like"/>
    <property type="match status" value="4"/>
</dbReference>
<dbReference type="PROSITE" id="PS00455">
    <property type="entry name" value="AMP_BINDING"/>
    <property type="match status" value="4"/>
</dbReference>
<dbReference type="FunFam" id="1.10.1200.10:FF:000016">
    <property type="entry name" value="Non-ribosomal peptide synthase"/>
    <property type="match status" value="1"/>
</dbReference>
<dbReference type="FunFam" id="3.40.50.980:FF:000001">
    <property type="entry name" value="Non-ribosomal peptide synthetase"/>
    <property type="match status" value="3"/>
</dbReference>
<dbReference type="Pfam" id="PF00550">
    <property type="entry name" value="PP-binding"/>
    <property type="match status" value="4"/>
</dbReference>
<dbReference type="FunFam" id="1.10.1200.10:FF:000005">
    <property type="entry name" value="Nonribosomal peptide synthetase 1"/>
    <property type="match status" value="2"/>
</dbReference>
<keyword evidence="3" id="KW-0596">Phosphopantetheine</keyword>
<dbReference type="NCBIfam" id="TIGR01733">
    <property type="entry name" value="AA-adenyl-dom"/>
    <property type="match status" value="3"/>
</dbReference>
<dbReference type="FunFam" id="3.30.300.30:FF:000010">
    <property type="entry name" value="Enterobactin synthetase component F"/>
    <property type="match status" value="2"/>
</dbReference>
<dbReference type="SUPFAM" id="SSF47336">
    <property type="entry name" value="ACP-like"/>
    <property type="match status" value="4"/>
</dbReference>
<evidence type="ECO:0000256" key="4">
    <source>
        <dbReference type="ARBA" id="ARBA00022553"/>
    </source>
</evidence>
<evidence type="ECO:0000256" key="5">
    <source>
        <dbReference type="ARBA" id="ARBA00022737"/>
    </source>
</evidence>
<evidence type="ECO:0000313" key="10">
    <source>
        <dbReference type="EMBL" id="OWP49929.1"/>
    </source>
</evidence>
<evidence type="ECO:0000256" key="2">
    <source>
        <dbReference type="ARBA" id="ARBA00006432"/>
    </source>
</evidence>
<dbReference type="Pfam" id="PF00668">
    <property type="entry name" value="Condensation"/>
    <property type="match status" value="4"/>
</dbReference>
<dbReference type="Pfam" id="PF00501">
    <property type="entry name" value="AMP-binding"/>
    <property type="match status" value="4"/>
</dbReference>
<evidence type="ECO:0000259" key="9">
    <source>
        <dbReference type="PROSITE" id="PS50075"/>
    </source>
</evidence>
<dbReference type="GO" id="GO:0005829">
    <property type="term" value="C:cytosol"/>
    <property type="evidence" value="ECO:0007669"/>
    <property type="project" value="TreeGrafter"/>
</dbReference>
<dbReference type="Gene3D" id="3.30.559.30">
    <property type="entry name" value="Nonribosomal peptide synthetase, condensation domain"/>
    <property type="match status" value="4"/>
</dbReference>
<dbReference type="InterPro" id="IPR010060">
    <property type="entry name" value="NRPS_synth"/>
</dbReference>
<dbReference type="Proteomes" id="UP000198145">
    <property type="component" value="Unassembled WGS sequence"/>
</dbReference>
<dbReference type="STRING" id="46680.GCA_000807755_01476"/>
<sequence length="4266" mass="468932">MNDRYEAAGNLVEALLQRACEMPRKTALRFIAENLEQPISFRELDERARAMAAWMLRHGQQGDRAVLLLPSGPEYVTAFFACLYSGIIAVPAYPPESVRPQHLARLRSILDDAEPSLVLTDSTLIEALRPACERENGDSPLLLAVDQADRALAVEWQMPELADDDIAFLQYTSGSTSTPKGVQVSHGNLVANERLIRHGFGIGDDDVIVSWLPLFHDMGLIGGLLQPIYSGIECVLMSPRYFLERPRRWLEAIARFGGTVSGGPDFAYRLCCERVNESALEGLDLSKWRVAFSGSEPIRPDTLERFAAWFAPAQFDASSFYACYGLAEATLFVTGGVRGEGIAQLEVDLNALGENIARPGRGTSLINCGRTQPDHDVHLVDPVSGETLGPDRVGEIWSSGPSVALGYWRNPEASARTFVEKDGRTWLRTGDLGFLHNDELFVTGRLKDMLIVRGQNLYPQDLERCVEEEVDLVRKGRVSAFAIEHQGRDGIGIAAEVGRSVRKLISAEALAKAISAAVAETFQEAPLVVALLEPGALPKTSSGKLQRSACRAQLLDGSLQAYAIQRAGEPISDGASAKPVVPLSAQEQAIAALWSEVLELPAIRRDDNFFALGGNSIKATQLMARLRERLGRAVELRLLFEAPELGAFVAALAALPASEIEAIAQVPRDGLLPLSPAQRRLWFLWKLEPESAVYHIAGRMNLRGELRRPAVEQAFAMLLDRHETLRSRFVEQADGEVSLSLSDANQVELTESDFSSLGNARRDIAAREDADAFAAQPFDLAAGPLLRLRLQNLGGGRQALLLCVHHIIADGWSLNLLLDEFAECYRAIVEQREPVLPVLSRQYLDLAAAQQNKLEAGEGARLLDWWSERLGSQHSPLELPFATGEKGQSAELIEREVDADLTAQLRGLAQAHGATLPMLLLSAYNLLLQRYSGQHDLRIGLTQAGREQLDSERLVGFFVNLLVLRSELPEGASLRGVLRQLRDDLLQAQAHQGLPFEQLVEALQPERGHGRHPLCQVAFDHQWQPRAGNGLPGVSVEALEQLDLETPFDLVLRVREGEQSLRVSFCYAKERYAAAGMQRLVGHFLDLLRALPQMNADAALDARDWLPARDWSIAVAGEAPAFEALSETIAAQARRHPAKVALIDAQREVNFAELEDRSNRLAQRLIQRGIGPERRVAVALPRGVDIPLALLAVMKAGGAYLPLDVDYPEERLAWLMQDAGVDLLLTNAELAERLPLPEGVERLVLEEADLGNALAVRPLVRIQAQNLAYLIYTSGSTGQPKGVAVAHGEIAAHCRAIGQRYAMTSEDRELIFMSFAFDGAHERWLTALSHGGSLLIRNDALWTAEQTLDQLRHHEVTVAAFPPAYLQQLAEQATALDKEHGHAPSMRIYCFGGDAVPEAAYQLAHQTLKPQHLINGYGPTETVVTPLLWKADARTVCGAAYAPIGEVVGERSLYILDDRLQPLPRGVAGELYIGGHGLARGYHQRAGMTAERFVADPYADGLRLYRSGDRVRWREDGALDYLGRVDQQVKIRGFRIEPGEIEARLRALPGVREAAVIARDSERGKRLLGYVSGEHLAEDALKAALRAQLPDYMVPTRFLVLEQMPLNANGKIDRNALPEPQDAASTTEAPRDGLESRVAAVWAEVLGVPAVGREDDFFELGGHSLLATQVISRLRRDLGREVPLRDLFEASRLDEFAGRLSALSSSARPQLRAVARDGDLPLSAAQSRLWFFWQMEPTSAAYNVPGALRLRGALDESALRRAFDALVERHETLRTTFDEVDGQAFQRIQPARPLDLARVDLSAEKDAVGAARQLAEVEAQRPFDLRNGPLLRLTLMRLSPKELADADHVLLLTMHHIVSDGWSIRVLVDEFSRLYAAFAAGEELQLPALPVQYADYAQWQRELLAGEEGQRQLGWWTGQLHGETPVLELAADRPRPAVQSYRGGSLGFSLDAGLGARLKRLAREQDVTLFMLLLGAYAVLMQRYSGQRDLRIAVPIANRQQLETEGLIGFFVNTQVMPFALADDECFAALLERLKPLALGAQANQDLPFEQLVEALQPERSLAYNPLVQVKFNFGFDVSRLPDAGSLKLELFSEEQYGARFDLALDMAEALDASGQPGDELRGSFVYARDLFLDASVAAIAGQFEALLRQLCAEPQRALGELPRPVASRRRGEARQWPQQDVLALFAAQVAAQPDAIAVQDERVRYSYAELDARTNRLANALIDSGVEQGECVAICQERSAQWVLLLLGVLKAGATYVPLDPAQPAERLRQLLKDNRIGRVLVSEPALLETFGDAAALIPAGGPEQGSAAVPARSIDPQKAAYVIFTSGSTGQPKGVRVSHGALANYMQAVLERLQLDQGRARGLGMAMVSSVAADLGHTTLFGALCSGGRLHLADAQAVADAERFSQFMRDVDVLKIVPSHLAGLLAAAPNAAAVLPRRLLVVGGEACDGALLQPIRELAPRLRIVNHYGPSESTVGVLTHEWSLVDDLPAASLPIGTPLANTAIRVLDENGRDLLPGVAGELYIGGAGLALGYLGLPEMTAERFVEIEGERLYRSGDRVRLNRRGEVEFLGRVDDQVKIRGYRVEPGELAQALKRLPGVRDAVALAEREGDGPMRLLAWAVSEGQSVESLRESLAAEVPEYLLPAQLMLLERLPLNANGKVDRKALPRVETAARPLDSAPLSELEQRIADIWQAVLKVERVGAQDNFFELGGDSILSLQIIARIRKLGYKLSPKQLFERQSVRQLAQWLESRAPAAAAAPAPVAAVSGEVALSPVQARFFERVPSAQRHHWNQALLLQPRDALDGEALARALHWLVGQHDALRLRFDGSRQRYAEQGPLDMTLLWRRRAADARTLERLCDDAQASLDLANGPLLRAMHVTLEEGGERLLLVIHHLAVDGVSWRILLEDLQYAYRELRAGRTPAALPRSDSYQAWSARQQAAATNAEVSAELAYWQGELRDAPRLTRARSDAPATWKEAANARFSLDADTTRQLLGPALKAQRVQINDLLLTALARALCAWTGETSALVEMEGHGRDAVDGETALDLSRSVGWFTALYPIRLQAGGEPGADLRATREHLRNLPRAGMGYGQLRYLSQHAASLRDLPAPQVTFNYLGQLDQAFADADFLPAFEGVGRSQPLNAALGNALVYAGRVLGGELSLEVTYSSAMFDAADIDELQALLRAELQALVAYCLNTPRKLEASELPLLGLDQQQLDELPLPANVEDLYPLSPMQQGMLFHALDVPGSSLYVNQLRVDLDGLDEARFLDAWRAVVARHANLRTGFLASADAAPLQFVLRHVQLPVQSFDWRDQQVGEQQLDSVADAQRNLGFDLAKPPLQRLALMRLGERRYHLIWTCHHLLLDGWSSARLIGEVLALYRGETLPIPAAQYGDYIAWLHAQDGAAGETFWRERLKDFDEPTLLATACTAGFRDEPLRELHSRLDSAPLQRFAQAQRITLNTLVQGAWALLLQRYCGQRSVTFGATVAGRPTTLPGAEESLGLFINTLPILQSPDDAQRVGDWLRQLQAFNLDVREFEHTPLYDIQRWAGRAGQALFDSLIVFENFPMDAALSSSGEDDLRILGHHPVDGTNYALALVASAGEQLDVRYTYRADRLSASQIEQLRGHFEHLLLTLVEDAERPLGRVSQLTSEERSTLLQRFNDTEATFPADVQLQELIERQVAATPDALALQFADERLSYARLNARANQLAHWLRGQGVGPDVLVGVAAERSLELVVALLGIVKAGGAYVPMDPDYPQERLQHMLTDSGVSLLLTQQHLLDRLPASDARLICLDSQWSEIATASEQNPTIAGSPQNLAYLIYTSGSTGRPKGAGNSHRALVNRLHWMQKAYALDASDRVLQKTPFSFDVSVWEFFWPLMTGATLVVAAPGAHRDPTALRQVIEAGQVTTLHFVPSMLQAFVASGELERCPSLLQVMCSGEALSFDLQQQFRQRSSAKLHNLYGPTEAAIDVSFWACNEDNARHVVPIGRPIDNLRLVLLDERLEPVPQGVAGELYIGGVGLARGYHARPGLTAERFVADPSGSDERLYRTGDLARQREDGAIEYLGRLDHQVKIRGLRIELGEIEARLQAQPEVSEAVVVAKDGVLLAYVVASAEPEALRQALQGELPDYMVPSRIILLPAMPLSPNGKLDRKALPDPQPGERLREYVAPRSDLEVELAGIWQHVLQVDRVGLHDDFFELGGHSLLLTQVGLTLRQRLGLELPLHRLFELSNIEALAAWIETQRASSASAEEELDLMDELLGELENL</sequence>
<feature type="domain" description="Carrier" evidence="9">
    <location>
        <begin position="1629"/>
        <end position="1704"/>
    </location>
</feature>
<evidence type="ECO:0000256" key="1">
    <source>
        <dbReference type="ARBA" id="ARBA00001957"/>
    </source>
</evidence>
<dbReference type="InterPro" id="IPR042099">
    <property type="entry name" value="ANL_N_sf"/>
</dbReference>
<dbReference type="CDD" id="cd05930">
    <property type="entry name" value="A_NRPS"/>
    <property type="match status" value="1"/>
</dbReference>
<dbReference type="InterPro" id="IPR000873">
    <property type="entry name" value="AMP-dep_synth/lig_dom"/>
</dbReference>
<dbReference type="GO" id="GO:0009239">
    <property type="term" value="P:enterobactin biosynthetic process"/>
    <property type="evidence" value="ECO:0007669"/>
    <property type="project" value="TreeGrafter"/>
</dbReference>
<dbReference type="Gene3D" id="2.30.38.10">
    <property type="entry name" value="Luciferase, Domain 3"/>
    <property type="match status" value="2"/>
</dbReference>
<dbReference type="GO" id="GO:0009366">
    <property type="term" value="C:enterobactin synthetase complex"/>
    <property type="evidence" value="ECO:0007669"/>
    <property type="project" value="TreeGrafter"/>
</dbReference>
<dbReference type="InterPro" id="IPR010071">
    <property type="entry name" value="AA_adenyl_dom"/>
</dbReference>
<comment type="similarity">
    <text evidence="2">Belongs to the ATP-dependent AMP-binding enzyme family.</text>
</comment>
<dbReference type="GO" id="GO:0008610">
    <property type="term" value="P:lipid biosynthetic process"/>
    <property type="evidence" value="ECO:0007669"/>
    <property type="project" value="InterPro"/>
</dbReference>
<dbReference type="SUPFAM" id="SSF56801">
    <property type="entry name" value="Acetyl-CoA synthetase-like"/>
    <property type="match status" value="4"/>
</dbReference>
<dbReference type="CDD" id="cd17649">
    <property type="entry name" value="A_NRPS_PvdJ-like"/>
    <property type="match status" value="1"/>
</dbReference>
<keyword evidence="5" id="KW-0677">Repeat</keyword>
<dbReference type="GO" id="GO:0072330">
    <property type="term" value="P:monocarboxylic acid biosynthetic process"/>
    <property type="evidence" value="ECO:0007669"/>
    <property type="project" value="UniProtKB-ARBA"/>
</dbReference>
<dbReference type="PANTHER" id="PTHR45527">
    <property type="entry name" value="NONRIBOSOMAL PEPTIDE SYNTHETASE"/>
    <property type="match status" value="1"/>
</dbReference>
<dbReference type="FunFam" id="3.30.559.10:FF:000012">
    <property type="entry name" value="Non-ribosomal peptide synthetase"/>
    <property type="match status" value="1"/>
</dbReference>
<accession>A0A246F8F9</accession>
<dbReference type="InterPro" id="IPR006162">
    <property type="entry name" value="Ppantetheine_attach_site"/>
</dbReference>
<dbReference type="GO" id="GO:0043041">
    <property type="term" value="P:amino acid activation for nonribosomal peptide biosynthetic process"/>
    <property type="evidence" value="ECO:0007669"/>
    <property type="project" value="TreeGrafter"/>
</dbReference>
<keyword evidence="4" id="KW-0597">Phosphoprotein</keyword>
<dbReference type="CDD" id="cd19531">
    <property type="entry name" value="LCL_NRPS-like"/>
    <property type="match status" value="2"/>
</dbReference>
<dbReference type="PROSITE" id="PS50075">
    <property type="entry name" value="CARRIER"/>
    <property type="match status" value="4"/>
</dbReference>
<dbReference type="InterPro" id="IPR023213">
    <property type="entry name" value="CAT-like_dom_sf"/>
</dbReference>
<evidence type="ECO:0000256" key="6">
    <source>
        <dbReference type="ARBA" id="ARBA00022832"/>
    </source>
</evidence>
<dbReference type="InterPro" id="IPR001242">
    <property type="entry name" value="Condensation_dom"/>
</dbReference>
<protein>
    <submittedName>
        <fullName evidence="10">Non-ribosomal peptide synthetase</fullName>
    </submittedName>
</protein>
<dbReference type="Gene3D" id="3.30.300.30">
    <property type="match status" value="4"/>
</dbReference>
<dbReference type="InterPro" id="IPR045851">
    <property type="entry name" value="AMP-bd_C_sf"/>
</dbReference>
<feature type="domain" description="Carrier" evidence="9">
    <location>
        <begin position="4168"/>
        <end position="4243"/>
    </location>
</feature>
<dbReference type="FunFam" id="3.40.50.12780:FF:000013">
    <property type="entry name" value="Long-chain-fatty-acid--AMP ligase FadD32"/>
    <property type="match status" value="1"/>
</dbReference>
<dbReference type="FunFam" id="3.40.50.980:FF:000002">
    <property type="entry name" value="Enterobactin synthetase component F"/>
    <property type="match status" value="1"/>
</dbReference>
<dbReference type="PANTHER" id="PTHR45527:SF1">
    <property type="entry name" value="FATTY ACID SYNTHASE"/>
    <property type="match status" value="1"/>
</dbReference>
<dbReference type="CDD" id="cd19543">
    <property type="entry name" value="DCL_NRPS"/>
    <property type="match status" value="1"/>
</dbReference>
<dbReference type="InterPro" id="IPR020806">
    <property type="entry name" value="PKS_PP-bd"/>
</dbReference>
<dbReference type="SMART" id="SM00823">
    <property type="entry name" value="PKS_PP"/>
    <property type="match status" value="4"/>
</dbReference>
<dbReference type="NCBIfam" id="NF003417">
    <property type="entry name" value="PRK04813.1"/>
    <property type="match status" value="4"/>
</dbReference>
<feature type="domain" description="Carrier" evidence="9">
    <location>
        <begin position="2681"/>
        <end position="2755"/>
    </location>
</feature>
<dbReference type="CDD" id="cd17646">
    <property type="entry name" value="A_NRPS_AB3403-like"/>
    <property type="match status" value="1"/>
</dbReference>
<comment type="caution">
    <text evidence="10">The sequence shown here is derived from an EMBL/GenBank/DDBJ whole genome shotgun (WGS) entry which is preliminary data.</text>
</comment>
<reference evidence="10 11" key="1">
    <citation type="submission" date="2017-06" db="EMBL/GenBank/DDBJ databases">
        <title>Draft genome of Pseudomonas nitroreducens DF05.</title>
        <authorList>
            <person name="Iyer R."/>
        </authorList>
    </citation>
    <scope>NUCLEOTIDE SEQUENCE [LARGE SCALE GENOMIC DNA]</scope>
    <source>
        <strain evidence="10 11">DF05</strain>
    </source>
</reference>
<dbReference type="InterPro" id="IPR040097">
    <property type="entry name" value="FAAL/FAAC"/>
</dbReference>
<evidence type="ECO:0000256" key="3">
    <source>
        <dbReference type="ARBA" id="ARBA00022450"/>
    </source>
</evidence>
<name>A0A246F8F9_PSENT</name>